<reference evidence="1" key="2">
    <citation type="journal article" date="2015" name="Data Brief">
        <title>Shoot transcriptome of the giant reed, Arundo donax.</title>
        <authorList>
            <person name="Barrero R.A."/>
            <person name="Guerrero F.D."/>
            <person name="Moolhuijzen P."/>
            <person name="Goolsby J.A."/>
            <person name="Tidwell J."/>
            <person name="Bellgard S.E."/>
            <person name="Bellgard M.I."/>
        </authorList>
    </citation>
    <scope>NUCLEOTIDE SEQUENCE</scope>
    <source>
        <tissue evidence="1">Shoot tissue taken approximately 20 cm above the soil surface</tissue>
    </source>
</reference>
<protein>
    <submittedName>
        <fullName evidence="1">Uncharacterized protein</fullName>
    </submittedName>
</protein>
<dbReference type="EMBL" id="GBRH01225530">
    <property type="protein sequence ID" value="JAD72365.1"/>
    <property type="molecule type" value="Transcribed_RNA"/>
</dbReference>
<proteinExistence type="predicted"/>
<name>A0A0A9CG46_ARUDO</name>
<dbReference type="AlphaFoldDB" id="A0A0A9CG46"/>
<sequence length="59" mass="6429">MDPAAAAWRPRPCFLRPLSSRPPPALLTWQPRPTRGRASPALPCALQSLLSSPLQLPCL</sequence>
<reference evidence="1" key="1">
    <citation type="submission" date="2014-09" db="EMBL/GenBank/DDBJ databases">
        <authorList>
            <person name="Magalhaes I.L.F."/>
            <person name="Oliveira U."/>
            <person name="Santos F.R."/>
            <person name="Vidigal T.H.D.A."/>
            <person name="Brescovit A.D."/>
            <person name="Santos A.J."/>
        </authorList>
    </citation>
    <scope>NUCLEOTIDE SEQUENCE</scope>
    <source>
        <tissue evidence="1">Shoot tissue taken approximately 20 cm above the soil surface</tissue>
    </source>
</reference>
<accession>A0A0A9CG46</accession>
<organism evidence="1">
    <name type="scientific">Arundo donax</name>
    <name type="common">Giant reed</name>
    <name type="synonym">Donax arundinaceus</name>
    <dbReference type="NCBI Taxonomy" id="35708"/>
    <lineage>
        <taxon>Eukaryota</taxon>
        <taxon>Viridiplantae</taxon>
        <taxon>Streptophyta</taxon>
        <taxon>Embryophyta</taxon>
        <taxon>Tracheophyta</taxon>
        <taxon>Spermatophyta</taxon>
        <taxon>Magnoliopsida</taxon>
        <taxon>Liliopsida</taxon>
        <taxon>Poales</taxon>
        <taxon>Poaceae</taxon>
        <taxon>PACMAD clade</taxon>
        <taxon>Arundinoideae</taxon>
        <taxon>Arundineae</taxon>
        <taxon>Arundo</taxon>
    </lineage>
</organism>
<evidence type="ECO:0000313" key="1">
    <source>
        <dbReference type="EMBL" id="JAD72365.1"/>
    </source>
</evidence>